<comment type="caution">
    <text evidence="1">The sequence shown here is derived from an EMBL/GenBank/DDBJ whole genome shotgun (WGS) entry which is preliminary data.</text>
</comment>
<dbReference type="Pfam" id="PF11943">
    <property type="entry name" value="DUF3460"/>
    <property type="match status" value="1"/>
</dbReference>
<dbReference type="RefSeq" id="WP_071077854.1">
    <property type="nucleotide sequence ID" value="NZ_LFKP01000008.1"/>
</dbReference>
<organism evidence="1 2">
    <name type="scientific">Janthinobacterium lividum</name>
    <dbReference type="NCBI Taxonomy" id="29581"/>
    <lineage>
        <taxon>Bacteria</taxon>
        <taxon>Pseudomonadati</taxon>
        <taxon>Pseudomonadota</taxon>
        <taxon>Betaproteobacteria</taxon>
        <taxon>Burkholderiales</taxon>
        <taxon>Oxalobacteraceae</taxon>
        <taxon>Janthinobacterium</taxon>
    </lineage>
</organism>
<proteinExistence type="predicted"/>
<dbReference type="Proteomes" id="UP000179840">
    <property type="component" value="Unassembled WGS sequence"/>
</dbReference>
<protein>
    <recommendedName>
        <fullName evidence="3">DUF3460 family protein</fullName>
    </recommendedName>
</protein>
<dbReference type="AlphaFoldDB" id="A0A1S1U7B6"/>
<evidence type="ECO:0000313" key="1">
    <source>
        <dbReference type="EMBL" id="OHV96360.1"/>
    </source>
</evidence>
<accession>A0A1S1U7B6</accession>
<gene>
    <name evidence="1" type="ORF">AKG95_16450</name>
</gene>
<sequence length="67" mass="8105">MTRPLPYRRGGYVSEFTRFIDAYLQAHPEAQASQRLGWRIYWERPVNFDAWRRSSNDSVPEPPYHYD</sequence>
<dbReference type="EMBL" id="LFKP01000008">
    <property type="protein sequence ID" value="OHV96360.1"/>
    <property type="molecule type" value="Genomic_DNA"/>
</dbReference>
<name>A0A1S1U7B6_9BURK</name>
<evidence type="ECO:0008006" key="3">
    <source>
        <dbReference type="Google" id="ProtNLM"/>
    </source>
</evidence>
<evidence type="ECO:0000313" key="2">
    <source>
        <dbReference type="Proteomes" id="UP000179840"/>
    </source>
</evidence>
<dbReference type="InterPro" id="IPR021853">
    <property type="entry name" value="DUF3460"/>
</dbReference>
<reference evidence="1 2" key="1">
    <citation type="submission" date="2015-06" db="EMBL/GenBank/DDBJ databases">
        <title>Draft genome sequencing of a biphenyl-degrading bacterium, Janthinobacterium lividum MEG1.</title>
        <authorList>
            <person name="Shimodaira J."/>
            <person name="Hatta T."/>
        </authorList>
    </citation>
    <scope>NUCLEOTIDE SEQUENCE [LARGE SCALE GENOMIC DNA]</scope>
    <source>
        <strain evidence="1 2">MEG1</strain>
    </source>
</reference>